<dbReference type="GO" id="GO:0016491">
    <property type="term" value="F:oxidoreductase activity"/>
    <property type="evidence" value="ECO:0007669"/>
    <property type="project" value="InterPro"/>
</dbReference>
<dbReference type="STRING" id="38488.A0A4Y8CDD6"/>
<dbReference type="AlphaFoldDB" id="A0A4Y8CDD6"/>
<feature type="transmembrane region" description="Helical" evidence="1">
    <location>
        <begin position="84"/>
        <end position="105"/>
    </location>
</feature>
<keyword evidence="3" id="KW-1185">Reference proteome</keyword>
<proteinExistence type="predicted"/>
<name>A0A4Y8CDD6_9HELO</name>
<keyword evidence="1" id="KW-0472">Membrane</keyword>
<feature type="transmembrane region" description="Helical" evidence="1">
    <location>
        <begin position="125"/>
        <end position="145"/>
    </location>
</feature>
<reference evidence="2 3" key="1">
    <citation type="submission" date="2017-11" db="EMBL/GenBank/DDBJ databases">
        <title>Comparative genomics of Botrytis spp.</title>
        <authorList>
            <person name="Valero-Jimenez C.A."/>
            <person name="Tapia P."/>
            <person name="Veloso J."/>
            <person name="Silva-Moreno E."/>
            <person name="Staats M."/>
            <person name="Valdes J.H."/>
            <person name="Van Kan J.A.L."/>
        </authorList>
    </citation>
    <scope>NUCLEOTIDE SEQUENCE [LARGE SCALE GENOMIC DNA]</scope>
    <source>
        <strain evidence="2 3">MUCL2830</strain>
    </source>
</reference>
<evidence type="ECO:0000313" key="2">
    <source>
        <dbReference type="EMBL" id="TEY26690.1"/>
    </source>
</evidence>
<evidence type="ECO:0008006" key="4">
    <source>
        <dbReference type="Google" id="ProtNLM"/>
    </source>
</evidence>
<feature type="transmembrane region" description="Helical" evidence="1">
    <location>
        <begin position="47"/>
        <end position="72"/>
    </location>
</feature>
<dbReference type="PANTHER" id="PTHR36124:SF1">
    <property type="entry name" value="ER-BOUND OXYGENASE MPAB_MPAB'_RUBBER OXYGENASE CATALYTIC DOMAIN-CONTAINING PROTEIN"/>
    <property type="match status" value="1"/>
</dbReference>
<dbReference type="PANTHER" id="PTHR36124">
    <property type="match status" value="1"/>
</dbReference>
<dbReference type="OrthoDB" id="434972at2759"/>
<gene>
    <name evidence="2" type="ORF">BOTCAL_1183g00020</name>
</gene>
<dbReference type="Proteomes" id="UP000297299">
    <property type="component" value="Unassembled WGS sequence"/>
</dbReference>
<sequence>MQVQDLKDQVGDQATNRSTLPLSIGDTFCRYTVAIGVLTWSLVTPRYWSISLLAGASALPAILGGFVAYRVLIHRSPAADTITYKVWSAWLMSICFLPLFRYLPSFQLSLKSLLLSNLLEKSRNHHAKIIAFSIIIAYLIVVHTLRYRRSIENKNYSTSNATAGELSLPTAQAIYSSLFNTEFPFIFMKGIQLALFRQYAIPSISSVLVRTNRLSCPRKISLRYAETEMLFQEFTFREWGSPSWLEAITKIKAIHACMRKSGVASEEDMLYTLATLATQPVELVRRYEWRDLNDVELCAVGTLYRGISDALEIDYCHFLNLQNLNQLQKDTPPEQDHVPSGLKFYDTLQSWQSSYESKNFAYTPSTQLLATTGTDFLLCSVPSLLKPFFISALSTLMDPPLRSAVGFSTPPFLITCLTKFFFSIRRVLLLYFSLPRPEFLRTKRTVDVIEPSQTYHSAANAVSKQPSPVESNTIKTYRTSYIHSPYFLNPTVWNRYLSPSALWYRLLSLPLPGDGDGMIYRSSGYTASAIGIPSEEAGLPQIKEEEEAGKEIVVVSKSWTP</sequence>
<dbReference type="InterPro" id="IPR046366">
    <property type="entry name" value="MPAB"/>
</dbReference>
<evidence type="ECO:0000256" key="1">
    <source>
        <dbReference type="SAM" id="Phobius"/>
    </source>
</evidence>
<comment type="caution">
    <text evidence="2">The sequence shown here is derived from an EMBL/GenBank/DDBJ whole genome shotgun (WGS) entry which is preliminary data.</text>
</comment>
<dbReference type="EMBL" id="PHWZ01001179">
    <property type="protein sequence ID" value="TEY26690.1"/>
    <property type="molecule type" value="Genomic_DNA"/>
</dbReference>
<keyword evidence="1" id="KW-1133">Transmembrane helix</keyword>
<evidence type="ECO:0000313" key="3">
    <source>
        <dbReference type="Proteomes" id="UP000297299"/>
    </source>
</evidence>
<protein>
    <recommendedName>
        <fullName evidence="4">ER-bound oxygenase mpaB/mpaB'/Rubber oxygenase catalytic domain-containing protein</fullName>
    </recommendedName>
</protein>
<accession>A0A4Y8CDD6</accession>
<organism evidence="2 3">
    <name type="scientific">Botryotinia calthae</name>
    <dbReference type="NCBI Taxonomy" id="38488"/>
    <lineage>
        <taxon>Eukaryota</taxon>
        <taxon>Fungi</taxon>
        <taxon>Dikarya</taxon>
        <taxon>Ascomycota</taxon>
        <taxon>Pezizomycotina</taxon>
        <taxon>Leotiomycetes</taxon>
        <taxon>Helotiales</taxon>
        <taxon>Sclerotiniaceae</taxon>
        <taxon>Botryotinia</taxon>
    </lineage>
</organism>
<keyword evidence="1" id="KW-0812">Transmembrane</keyword>